<dbReference type="EMBL" id="UYYB01011933">
    <property type="protein sequence ID" value="VDM69354.1"/>
    <property type="molecule type" value="Genomic_DNA"/>
</dbReference>
<dbReference type="PANTHER" id="PTHR46532:SF4">
    <property type="entry name" value="AAA+ ATPASE DOMAIN-CONTAINING PROTEIN"/>
    <property type="match status" value="1"/>
</dbReference>
<name>A0A3P7IUW4_STRVU</name>
<organism evidence="3 4">
    <name type="scientific">Strongylus vulgaris</name>
    <name type="common">Blood worm</name>
    <dbReference type="NCBI Taxonomy" id="40348"/>
    <lineage>
        <taxon>Eukaryota</taxon>
        <taxon>Metazoa</taxon>
        <taxon>Ecdysozoa</taxon>
        <taxon>Nematoda</taxon>
        <taxon>Chromadorea</taxon>
        <taxon>Rhabditida</taxon>
        <taxon>Rhabditina</taxon>
        <taxon>Rhabditomorpha</taxon>
        <taxon>Strongyloidea</taxon>
        <taxon>Strongylidae</taxon>
        <taxon>Strongylus</taxon>
    </lineage>
</organism>
<comment type="similarity">
    <text evidence="1">Belongs to the dynein heavy chain family.</text>
</comment>
<evidence type="ECO:0000313" key="4">
    <source>
        <dbReference type="Proteomes" id="UP000270094"/>
    </source>
</evidence>
<dbReference type="OrthoDB" id="14187at2759"/>
<dbReference type="GO" id="GO:0007018">
    <property type="term" value="P:microtubule-based movement"/>
    <property type="evidence" value="ECO:0007669"/>
    <property type="project" value="InterPro"/>
</dbReference>
<feature type="domain" description="Dynein heavy chain tail" evidence="2">
    <location>
        <begin position="122"/>
        <end position="193"/>
    </location>
</feature>
<dbReference type="AlphaFoldDB" id="A0A3P7IUW4"/>
<accession>A0A3P7IUW4</accession>
<dbReference type="InterPro" id="IPR026983">
    <property type="entry name" value="DHC"/>
</dbReference>
<protein>
    <recommendedName>
        <fullName evidence="2">Dynein heavy chain tail domain-containing protein</fullName>
    </recommendedName>
</protein>
<dbReference type="Proteomes" id="UP000270094">
    <property type="component" value="Unassembled WGS sequence"/>
</dbReference>
<gene>
    <name evidence="3" type="ORF">SVUK_LOCUS4352</name>
</gene>
<dbReference type="Pfam" id="PF08385">
    <property type="entry name" value="DHC_N1"/>
    <property type="match status" value="1"/>
</dbReference>
<dbReference type="GO" id="GO:0051959">
    <property type="term" value="F:dynein light intermediate chain binding"/>
    <property type="evidence" value="ECO:0007669"/>
    <property type="project" value="InterPro"/>
</dbReference>
<proteinExistence type="inferred from homology"/>
<keyword evidence="4" id="KW-1185">Reference proteome</keyword>
<dbReference type="PANTHER" id="PTHR46532">
    <property type="entry name" value="MALE FERTILITY FACTOR KL5"/>
    <property type="match status" value="1"/>
</dbReference>
<dbReference type="GO" id="GO:0005858">
    <property type="term" value="C:axonemal dynein complex"/>
    <property type="evidence" value="ECO:0007669"/>
    <property type="project" value="TreeGrafter"/>
</dbReference>
<evidence type="ECO:0000259" key="2">
    <source>
        <dbReference type="Pfam" id="PF08385"/>
    </source>
</evidence>
<dbReference type="InterPro" id="IPR013594">
    <property type="entry name" value="Dynein_heavy_tail"/>
</dbReference>
<evidence type="ECO:0000256" key="1">
    <source>
        <dbReference type="ARBA" id="ARBA00008887"/>
    </source>
</evidence>
<evidence type="ECO:0000313" key="3">
    <source>
        <dbReference type="EMBL" id="VDM69354.1"/>
    </source>
</evidence>
<reference evidence="3 4" key="1">
    <citation type="submission" date="2018-11" db="EMBL/GenBank/DDBJ databases">
        <authorList>
            <consortium name="Pathogen Informatics"/>
        </authorList>
    </citation>
    <scope>NUCLEOTIDE SEQUENCE [LARGE SCALE GENOMIC DNA]</scope>
</reference>
<dbReference type="GO" id="GO:0045505">
    <property type="term" value="F:dynein intermediate chain binding"/>
    <property type="evidence" value="ECO:0007669"/>
    <property type="project" value="InterPro"/>
</dbReference>
<sequence length="213" mass="23969">MNGRASRIVTITKKFSIYRLNEGNPYETLFSLIGKAVTPYFKSFIKESGRGERDGDKLAPTVEKNLNEAEVALLHLQQNIDIPEINLVINPHIQAAIQKANKEGRKAKVTDLGDLVEDSQFLNSLQSGVNRWIKEIRKVTKLERDPGSGSSLQEMTFWLNLERALQKILQKRESEEVTLTLEALKCGKRFHATVSFDTDTGKRSSNVLVSKLA</sequence>